<dbReference type="RefSeq" id="WP_262401072.1">
    <property type="nucleotide sequence ID" value="NZ_JACRTB010000044.1"/>
</dbReference>
<dbReference type="InterPro" id="IPR011048">
    <property type="entry name" value="Haem_d1_sf"/>
</dbReference>
<organism evidence="2 3">
    <name type="scientific">Yanshouia hominis</name>
    <dbReference type="NCBI Taxonomy" id="2763673"/>
    <lineage>
        <taxon>Bacteria</taxon>
        <taxon>Bacillati</taxon>
        <taxon>Bacillota</taxon>
        <taxon>Clostridia</taxon>
        <taxon>Eubacteriales</taxon>
        <taxon>Oscillospiraceae</taxon>
        <taxon>Yanshouia</taxon>
    </lineage>
</organism>
<reference evidence="2 3" key="1">
    <citation type="submission" date="2020-08" db="EMBL/GenBank/DDBJ databases">
        <title>Genome public.</title>
        <authorList>
            <person name="Liu C."/>
            <person name="Sun Q."/>
        </authorList>
    </citation>
    <scope>NUCLEOTIDE SEQUENCE [LARGE SCALE GENOMIC DNA]</scope>
    <source>
        <strain evidence="2 3">BX1</strain>
    </source>
</reference>
<proteinExistence type="inferred from homology"/>
<name>A0ABR7NPD4_9FIRM</name>
<dbReference type="InterPro" id="IPR015943">
    <property type="entry name" value="WD40/YVTN_repeat-like_dom_sf"/>
</dbReference>
<dbReference type="InterPro" id="IPR019405">
    <property type="entry name" value="Lactonase_7-beta_prop"/>
</dbReference>
<protein>
    <submittedName>
        <fullName evidence="2">Beta-propeller fold lactonase family protein</fullName>
    </submittedName>
</protein>
<dbReference type="Proteomes" id="UP000658131">
    <property type="component" value="Unassembled WGS sequence"/>
</dbReference>
<comment type="caution">
    <text evidence="2">The sequence shown here is derived from an EMBL/GenBank/DDBJ whole genome shotgun (WGS) entry which is preliminary data.</text>
</comment>
<dbReference type="PANTHER" id="PTHR30344">
    <property type="entry name" value="6-PHOSPHOGLUCONOLACTONASE-RELATED"/>
    <property type="match status" value="1"/>
</dbReference>
<dbReference type="SUPFAM" id="SSF51004">
    <property type="entry name" value="C-terminal (heme d1) domain of cytochrome cd1-nitrite reductase"/>
    <property type="match status" value="1"/>
</dbReference>
<dbReference type="InterPro" id="IPR050282">
    <property type="entry name" value="Cycloisomerase_2"/>
</dbReference>
<dbReference type="PANTHER" id="PTHR30344:SF1">
    <property type="entry name" value="6-PHOSPHOGLUCONOLACTONASE"/>
    <property type="match status" value="1"/>
</dbReference>
<comment type="similarity">
    <text evidence="1">Belongs to the cycloisomerase 2 family.</text>
</comment>
<evidence type="ECO:0000256" key="1">
    <source>
        <dbReference type="ARBA" id="ARBA00005564"/>
    </source>
</evidence>
<dbReference type="Pfam" id="PF10282">
    <property type="entry name" value="Lactonase"/>
    <property type="match status" value="1"/>
</dbReference>
<accession>A0ABR7NPD4</accession>
<sequence>MKLAYIGCRTTRERNARGKGIKVFEIGSDGEWKLTQLVEGVVNPSFLCADRTGQFLYTVHGDGSTVSSYRIGLDGRLSFLNTASVRGLNPVHLAVDRSNRWLYLVSHRSGTIAVLPMGEDGLLGEARHVYRDDSPEGGFSHPHQVLFDHTMQYLVIPSQGLKEGAGKIAVYRVDSETGALEKTDEFLARKHAEPRHCVFRPDNRFLYCVNEWDYSITTFHFDAEYGTLEPRQIVSTLPDTMIAQGWASAIDISDSGEFLYTTDRSYHAVFWFSVAPDGRISFCGNTPTGGVQPRFMCVEKGTGKLYAANECSDTIVEYALDSRSGEPKSTGRIVSAESPVCILFLKR</sequence>
<evidence type="ECO:0000313" key="2">
    <source>
        <dbReference type="EMBL" id="MBC8577707.1"/>
    </source>
</evidence>
<gene>
    <name evidence="2" type="ORF">H8717_15035</name>
</gene>
<dbReference type="Gene3D" id="2.130.10.10">
    <property type="entry name" value="YVTN repeat-like/Quinoprotein amine dehydrogenase"/>
    <property type="match status" value="1"/>
</dbReference>
<keyword evidence="3" id="KW-1185">Reference proteome</keyword>
<evidence type="ECO:0000313" key="3">
    <source>
        <dbReference type="Proteomes" id="UP000658131"/>
    </source>
</evidence>
<dbReference type="EMBL" id="JACRTB010000044">
    <property type="protein sequence ID" value="MBC8577707.1"/>
    <property type="molecule type" value="Genomic_DNA"/>
</dbReference>